<evidence type="ECO:0000256" key="3">
    <source>
        <dbReference type="ARBA" id="ARBA00022692"/>
    </source>
</evidence>
<feature type="transmembrane region" description="Helical" evidence="6">
    <location>
        <begin position="468"/>
        <end position="490"/>
    </location>
</feature>
<reference evidence="9" key="1">
    <citation type="submission" date="2023-02" db="EMBL/GenBank/DDBJ databases">
        <title>Georgenia sp.10Sc9-8, isolated from a soil sample collected from the Taklamakan desert.</title>
        <authorList>
            <person name="Liu S."/>
        </authorList>
    </citation>
    <scope>NUCLEOTIDE SEQUENCE</scope>
    <source>
        <strain evidence="9">10Sc9-8</strain>
    </source>
</reference>
<evidence type="ECO:0000313" key="9">
    <source>
        <dbReference type="EMBL" id="MDD9205978.1"/>
    </source>
</evidence>
<evidence type="ECO:0000256" key="6">
    <source>
        <dbReference type="SAM" id="Phobius"/>
    </source>
</evidence>
<evidence type="ECO:0000259" key="7">
    <source>
        <dbReference type="Pfam" id="PF00753"/>
    </source>
</evidence>
<protein>
    <submittedName>
        <fullName evidence="9">ComEC/Rec2 family competence protein</fullName>
    </submittedName>
</protein>
<keyword evidence="10" id="KW-1185">Reference proteome</keyword>
<comment type="caution">
    <text evidence="9">The sequence shown here is derived from an EMBL/GenBank/DDBJ whole genome shotgun (WGS) entry which is preliminary data.</text>
</comment>
<feature type="transmembrane region" description="Helical" evidence="6">
    <location>
        <begin position="407"/>
        <end position="429"/>
    </location>
</feature>
<keyword evidence="3 6" id="KW-0812">Transmembrane</keyword>
<feature type="domain" description="Metallo-beta-lactamase" evidence="7">
    <location>
        <begin position="577"/>
        <end position="643"/>
    </location>
</feature>
<comment type="subcellular location">
    <subcellularLocation>
        <location evidence="1">Cell membrane</location>
        <topology evidence="1">Multi-pass membrane protein</topology>
    </subcellularLocation>
</comment>
<keyword evidence="4 6" id="KW-1133">Transmembrane helix</keyword>
<keyword evidence="5 6" id="KW-0472">Membrane</keyword>
<dbReference type="InterPro" id="IPR036866">
    <property type="entry name" value="RibonucZ/Hydroxyglut_hydro"/>
</dbReference>
<evidence type="ECO:0000313" key="10">
    <source>
        <dbReference type="Proteomes" id="UP001165561"/>
    </source>
</evidence>
<feature type="transmembrane region" description="Helical" evidence="6">
    <location>
        <begin position="309"/>
        <end position="326"/>
    </location>
</feature>
<feature type="transmembrane region" description="Helical" evidence="6">
    <location>
        <begin position="29"/>
        <end position="46"/>
    </location>
</feature>
<dbReference type="SUPFAM" id="SSF56281">
    <property type="entry name" value="Metallo-hydrolase/oxidoreductase"/>
    <property type="match status" value="1"/>
</dbReference>
<evidence type="ECO:0000256" key="5">
    <source>
        <dbReference type="ARBA" id="ARBA00023136"/>
    </source>
</evidence>
<gene>
    <name evidence="9" type="ORF">PU560_05770</name>
</gene>
<feature type="domain" description="ComEC/Rec2-related protein" evidence="8">
    <location>
        <begin position="261"/>
        <end position="520"/>
    </location>
</feature>
<feature type="transmembrane region" description="Helical" evidence="6">
    <location>
        <begin position="281"/>
        <end position="302"/>
    </location>
</feature>
<feature type="transmembrane region" description="Helical" evidence="6">
    <location>
        <begin position="535"/>
        <end position="553"/>
    </location>
</feature>
<dbReference type="InterPro" id="IPR052159">
    <property type="entry name" value="Competence_DNA_uptake"/>
</dbReference>
<evidence type="ECO:0000256" key="1">
    <source>
        <dbReference type="ARBA" id="ARBA00004651"/>
    </source>
</evidence>
<feature type="transmembrane region" description="Helical" evidence="6">
    <location>
        <begin position="94"/>
        <end position="117"/>
    </location>
</feature>
<name>A0ABT5TWA9_9MICO</name>
<proteinExistence type="predicted"/>
<sequence length="673" mass="69613">MDARLVPAALVAWLSGFVAVVLPVRLTLGVAAVLAALSIVPVASLCRERRRAHSGRPTVWPRRWFRRRPHSVRSGFRANSVRGRHRAGRSDPPAAAVLLTILCAVAVLAATAGHVHARSSGLLPELVDQRATAVVRGTVLAEPRPVLNGPVWQAGPRYRVLLSVQEVSGRGKRAVAEAPVVLVGPAAWADVALGQEIEVRGRFAPTAPGDAASAVVFSDRAPRTTADPQGHLAVVHALRSSLRDVTAGMSPQAQGLVPGIAVGDDRALPEDLRDAMRATSLTHLTAVSGAHVAILLGCTLLVLVWLPRWARTVLGALVLTAFVTLVRPEPSVLRSAVMGAVVLAALALGRPARALPALCAAVVVLVLADPWLARSYGFVLSVLATAGLVVLARPWTRWLSHVLPRWAAALVAVPAAAQALCGPVVVLLTPAVATYAVPANVLAAPAVPPATVLGVAATLVAPWSPAAAGLLAGIAGVCTWWIAGVARFFAGLPAAQLPWPGGVTGMLALAGATALGVLVLHRARQPTQGVPSRGLWWVPLPVLLVLLLAFLPGPVRLVGAWLPGGWPPRDWLAAQCDVGQGSATVLRSGPEGAVMTDVGPVDGGAAACLSSLGVERLDLLVLTHAHADHVGGLPEVLDEVTVTRVLLTPGSRPAATTRAVLEELAAADVPVDR</sequence>
<feature type="transmembrane region" description="Helical" evidence="6">
    <location>
        <begin position="502"/>
        <end position="523"/>
    </location>
</feature>
<organism evidence="9 10">
    <name type="scientific">Georgenia halotolerans</name>
    <dbReference type="NCBI Taxonomy" id="3028317"/>
    <lineage>
        <taxon>Bacteria</taxon>
        <taxon>Bacillati</taxon>
        <taxon>Actinomycetota</taxon>
        <taxon>Actinomycetes</taxon>
        <taxon>Micrococcales</taxon>
        <taxon>Bogoriellaceae</taxon>
        <taxon>Georgenia</taxon>
    </lineage>
</organism>
<dbReference type="Gene3D" id="3.60.15.10">
    <property type="entry name" value="Ribonuclease Z/Hydroxyacylglutathione hydrolase-like"/>
    <property type="match status" value="1"/>
</dbReference>
<dbReference type="Pfam" id="PF00753">
    <property type="entry name" value="Lactamase_B"/>
    <property type="match status" value="1"/>
</dbReference>
<evidence type="ECO:0000256" key="4">
    <source>
        <dbReference type="ARBA" id="ARBA00022989"/>
    </source>
</evidence>
<dbReference type="InterPro" id="IPR004477">
    <property type="entry name" value="ComEC_N"/>
</dbReference>
<feature type="non-terminal residue" evidence="9">
    <location>
        <position position="673"/>
    </location>
</feature>
<dbReference type="InterPro" id="IPR001279">
    <property type="entry name" value="Metallo-B-lactamas"/>
</dbReference>
<feature type="transmembrane region" description="Helical" evidence="6">
    <location>
        <begin position="441"/>
        <end position="461"/>
    </location>
</feature>
<dbReference type="Proteomes" id="UP001165561">
    <property type="component" value="Unassembled WGS sequence"/>
</dbReference>
<feature type="transmembrane region" description="Helical" evidence="6">
    <location>
        <begin position="355"/>
        <end position="372"/>
    </location>
</feature>
<feature type="transmembrane region" description="Helical" evidence="6">
    <location>
        <begin position="378"/>
        <end position="395"/>
    </location>
</feature>
<dbReference type="EMBL" id="JARACI010000734">
    <property type="protein sequence ID" value="MDD9205978.1"/>
    <property type="molecule type" value="Genomic_DNA"/>
</dbReference>
<dbReference type="Pfam" id="PF03772">
    <property type="entry name" value="Competence"/>
    <property type="match status" value="1"/>
</dbReference>
<evidence type="ECO:0000259" key="8">
    <source>
        <dbReference type="Pfam" id="PF03772"/>
    </source>
</evidence>
<dbReference type="PANTHER" id="PTHR30619:SF1">
    <property type="entry name" value="RECOMBINATION PROTEIN 2"/>
    <property type="match status" value="1"/>
</dbReference>
<dbReference type="PANTHER" id="PTHR30619">
    <property type="entry name" value="DNA INTERNALIZATION/COMPETENCE PROTEIN COMEC/REC2"/>
    <property type="match status" value="1"/>
</dbReference>
<dbReference type="NCBIfam" id="TIGR00360">
    <property type="entry name" value="ComEC_N-term"/>
    <property type="match status" value="1"/>
</dbReference>
<keyword evidence="2" id="KW-1003">Cell membrane</keyword>
<accession>A0ABT5TWA9</accession>
<evidence type="ECO:0000256" key="2">
    <source>
        <dbReference type="ARBA" id="ARBA00022475"/>
    </source>
</evidence>